<feature type="active site" description="Nucleophile" evidence="10">
    <location>
        <position position="42"/>
    </location>
</feature>
<proteinExistence type="predicted"/>
<dbReference type="InterPro" id="IPR024689">
    <property type="entry name" value="Proteasome_bsu_C"/>
</dbReference>
<keyword evidence="5" id="KW-0645">Protease</keyword>
<dbReference type="STRING" id="1280837.A0A316VME9"/>
<name>A0A316VME9_9BASI</name>
<dbReference type="EC" id="3.4.25.1" evidence="3"/>
<dbReference type="Pfam" id="PF12465">
    <property type="entry name" value="Pr_beta_C"/>
    <property type="match status" value="1"/>
</dbReference>
<evidence type="ECO:0000256" key="1">
    <source>
        <dbReference type="ARBA" id="ARBA00001198"/>
    </source>
</evidence>
<accession>A0A316VME9</accession>
<dbReference type="InterPro" id="IPR000243">
    <property type="entry name" value="Pept_T1A_subB"/>
</dbReference>
<dbReference type="PANTHER" id="PTHR32194">
    <property type="entry name" value="METALLOPROTEASE TLDD"/>
    <property type="match status" value="1"/>
</dbReference>
<dbReference type="GeneID" id="37021619"/>
<keyword evidence="13" id="KW-1185">Reference proteome</keyword>
<dbReference type="FunFam" id="3.60.20.10:FF:000005">
    <property type="entry name" value="Proteasome subunit beta type-2"/>
    <property type="match status" value="1"/>
</dbReference>
<dbReference type="CDD" id="cd03763">
    <property type="entry name" value="proteasome_beta_type_7"/>
    <property type="match status" value="1"/>
</dbReference>
<dbReference type="FunCoup" id="A0A316VME9">
    <property type="interactions" value="349"/>
</dbReference>
<dbReference type="InParanoid" id="A0A316VME9"/>
<dbReference type="GO" id="GO:0005737">
    <property type="term" value="C:cytoplasm"/>
    <property type="evidence" value="ECO:0007669"/>
    <property type="project" value="TreeGrafter"/>
</dbReference>
<dbReference type="Gene3D" id="3.60.20.10">
    <property type="entry name" value="Glutamine Phosphoribosylpyrophosphate, subunit 1, domain 1"/>
    <property type="match status" value="1"/>
</dbReference>
<gene>
    <name evidence="12" type="ORF">FA14DRAFT_163734</name>
</gene>
<dbReference type="InterPro" id="IPR023333">
    <property type="entry name" value="Proteasome_suB-type"/>
</dbReference>
<feature type="domain" description="Proteasome beta subunit C-terminal" evidence="11">
    <location>
        <begin position="233"/>
        <end position="264"/>
    </location>
</feature>
<evidence type="ECO:0000259" key="11">
    <source>
        <dbReference type="Pfam" id="PF12465"/>
    </source>
</evidence>
<evidence type="ECO:0000256" key="8">
    <source>
        <dbReference type="ARBA" id="ARBA00022942"/>
    </source>
</evidence>
<dbReference type="SUPFAM" id="SSF56235">
    <property type="entry name" value="N-terminal nucleophile aminohydrolases (Ntn hydrolases)"/>
    <property type="match status" value="1"/>
</dbReference>
<dbReference type="RefSeq" id="XP_025358560.1">
    <property type="nucleotide sequence ID" value="XM_025499838.1"/>
</dbReference>
<sequence length="290" mass="31155">MAAKMDQAGSTSSGFDFGLHTRNAHLSSSKGLHLPKATSTGTTIVGCVYKDGIVLGADTRATEGPIVADKNCEKIHYITDNIRCCGAGTAADTEFVTALISSNMQLHELHTGRKARVVTAMTMLKQRLFQYQGHIGAALVLGGYDETGPNLFTVAPHGSTDKLPYVTMGSGSLAAMAVFESGWVKDMDRESAIALVAAAIQSGIFNDLGSGSNVDVCVITKEKTDMYRNYEKPNERGVKEQKYLFPKGTTPWTKELIHQMIVREDVLEVGKQQKQQASTVTTGGDGMDLS</sequence>
<evidence type="ECO:0000313" key="12">
    <source>
        <dbReference type="EMBL" id="PWN38258.1"/>
    </source>
</evidence>
<evidence type="ECO:0000256" key="10">
    <source>
        <dbReference type="PIRSR" id="PIRSR600243-1"/>
    </source>
</evidence>
<evidence type="ECO:0000256" key="4">
    <source>
        <dbReference type="ARBA" id="ARBA00022490"/>
    </source>
</evidence>
<dbReference type="GO" id="GO:0051603">
    <property type="term" value="P:proteolysis involved in protein catabolic process"/>
    <property type="evidence" value="ECO:0007669"/>
    <property type="project" value="InterPro"/>
</dbReference>
<dbReference type="GO" id="GO:0019774">
    <property type="term" value="C:proteasome core complex, beta-subunit complex"/>
    <property type="evidence" value="ECO:0007669"/>
    <property type="project" value="UniProtKB-ARBA"/>
</dbReference>
<dbReference type="GO" id="GO:0005634">
    <property type="term" value="C:nucleus"/>
    <property type="evidence" value="ECO:0007669"/>
    <property type="project" value="UniProtKB-SubCell"/>
</dbReference>
<comment type="catalytic activity">
    <reaction evidence="1">
        <text>Cleavage of peptide bonds with very broad specificity.</text>
        <dbReference type="EC" id="3.4.25.1"/>
    </reaction>
</comment>
<dbReference type="PRINTS" id="PR00141">
    <property type="entry name" value="PROTEASOME"/>
</dbReference>
<dbReference type="GO" id="GO:0004298">
    <property type="term" value="F:threonine-type endopeptidase activity"/>
    <property type="evidence" value="ECO:0007669"/>
    <property type="project" value="UniProtKB-KW"/>
</dbReference>
<dbReference type="InterPro" id="IPR001353">
    <property type="entry name" value="Proteasome_sua/b"/>
</dbReference>
<keyword evidence="9" id="KW-0539">Nucleus</keyword>
<evidence type="ECO:0000256" key="9">
    <source>
        <dbReference type="ARBA" id="ARBA00023242"/>
    </source>
</evidence>
<reference evidence="12 13" key="1">
    <citation type="journal article" date="2018" name="Mol. Biol. Evol.">
        <title>Broad Genomic Sampling Reveals a Smut Pathogenic Ancestry of the Fungal Clade Ustilaginomycotina.</title>
        <authorList>
            <person name="Kijpornyongpan T."/>
            <person name="Mondo S.J."/>
            <person name="Barry K."/>
            <person name="Sandor L."/>
            <person name="Lee J."/>
            <person name="Lipzen A."/>
            <person name="Pangilinan J."/>
            <person name="LaButti K."/>
            <person name="Hainaut M."/>
            <person name="Henrissat B."/>
            <person name="Grigoriev I.V."/>
            <person name="Spatafora J.W."/>
            <person name="Aime M.C."/>
        </authorList>
    </citation>
    <scope>NUCLEOTIDE SEQUENCE [LARGE SCALE GENOMIC DNA]</scope>
    <source>
        <strain evidence="12 13">MCA 3882</strain>
    </source>
</reference>
<evidence type="ECO:0000256" key="2">
    <source>
        <dbReference type="ARBA" id="ARBA00004123"/>
    </source>
</evidence>
<evidence type="ECO:0000256" key="6">
    <source>
        <dbReference type="ARBA" id="ARBA00022698"/>
    </source>
</evidence>
<dbReference type="EMBL" id="KZ819602">
    <property type="protein sequence ID" value="PWN38258.1"/>
    <property type="molecule type" value="Genomic_DNA"/>
</dbReference>
<dbReference type="Proteomes" id="UP000245771">
    <property type="component" value="Unassembled WGS sequence"/>
</dbReference>
<keyword evidence="6" id="KW-0888">Threonine protease</keyword>
<keyword evidence="7 12" id="KW-0378">Hydrolase</keyword>
<organism evidence="12 13">
    <name type="scientific">Meira miltonrushii</name>
    <dbReference type="NCBI Taxonomy" id="1280837"/>
    <lineage>
        <taxon>Eukaryota</taxon>
        <taxon>Fungi</taxon>
        <taxon>Dikarya</taxon>
        <taxon>Basidiomycota</taxon>
        <taxon>Ustilaginomycotina</taxon>
        <taxon>Exobasidiomycetes</taxon>
        <taxon>Exobasidiales</taxon>
        <taxon>Brachybasidiaceae</taxon>
        <taxon>Meira</taxon>
    </lineage>
</organism>
<evidence type="ECO:0000256" key="7">
    <source>
        <dbReference type="ARBA" id="ARBA00022801"/>
    </source>
</evidence>
<comment type="subcellular location">
    <subcellularLocation>
        <location evidence="2">Nucleus</location>
    </subcellularLocation>
</comment>
<dbReference type="InterPro" id="IPR029055">
    <property type="entry name" value="Ntn_hydrolases_N"/>
</dbReference>
<keyword evidence="8" id="KW-0647">Proteasome</keyword>
<evidence type="ECO:0000256" key="3">
    <source>
        <dbReference type="ARBA" id="ARBA00012039"/>
    </source>
</evidence>
<dbReference type="Pfam" id="PF00227">
    <property type="entry name" value="Proteasome"/>
    <property type="match status" value="1"/>
</dbReference>
<dbReference type="AlphaFoldDB" id="A0A316VME9"/>
<dbReference type="PROSITE" id="PS51476">
    <property type="entry name" value="PROTEASOME_BETA_2"/>
    <property type="match status" value="1"/>
</dbReference>
<evidence type="ECO:0000256" key="5">
    <source>
        <dbReference type="ARBA" id="ARBA00022670"/>
    </source>
</evidence>
<keyword evidence="4" id="KW-0963">Cytoplasm</keyword>
<evidence type="ECO:0000313" key="13">
    <source>
        <dbReference type="Proteomes" id="UP000245771"/>
    </source>
</evidence>
<dbReference type="OrthoDB" id="429533at2759"/>
<dbReference type="PANTHER" id="PTHR32194:SF4">
    <property type="entry name" value="PROTEASOME SUBUNIT BETA TYPE-7"/>
    <property type="match status" value="1"/>
</dbReference>
<protein>
    <recommendedName>
        <fullName evidence="3">proteasome endopeptidase complex</fullName>
        <ecNumber evidence="3">3.4.25.1</ecNumber>
    </recommendedName>
</protein>